<organism evidence="2 3">
    <name type="scientific">Aduncisulcus paluster</name>
    <dbReference type="NCBI Taxonomy" id="2918883"/>
    <lineage>
        <taxon>Eukaryota</taxon>
        <taxon>Metamonada</taxon>
        <taxon>Carpediemonas-like organisms</taxon>
        <taxon>Aduncisulcus</taxon>
    </lineage>
</organism>
<feature type="compositionally biased region" description="Polar residues" evidence="1">
    <location>
        <begin position="441"/>
        <end position="450"/>
    </location>
</feature>
<comment type="caution">
    <text evidence="2">The sequence shown here is derived from an EMBL/GenBank/DDBJ whole genome shotgun (WGS) entry which is preliminary data.</text>
</comment>
<evidence type="ECO:0000256" key="1">
    <source>
        <dbReference type="SAM" id="MobiDB-lite"/>
    </source>
</evidence>
<dbReference type="EMBL" id="BQXS01002889">
    <property type="protein sequence ID" value="GKT33368.1"/>
    <property type="molecule type" value="Genomic_DNA"/>
</dbReference>
<feature type="compositionally biased region" description="Low complexity" evidence="1">
    <location>
        <begin position="451"/>
        <end position="462"/>
    </location>
</feature>
<dbReference type="Proteomes" id="UP001057375">
    <property type="component" value="Unassembled WGS sequence"/>
</dbReference>
<gene>
    <name evidence="2" type="ORF">ADUPG1_002467</name>
</gene>
<sequence>MFEIDACVSVSKCNKKPIFAAVAKYSWKDSELKQNPFLFFSIPNMTILYVKINGKTIKYYTLEEKSEILKTMEEYIFLPQLGNSLFSSSTLVIDSSQYDDSICQFKRQSTGVSISLAKTIHFEIGYKLNEVSLKSMLLSSQTHYPTHKPSRSPTSPTKQQLQSEIPIPPSFYGISTIHKGTTMQFAPLPVNMVAVSDWNVRIHLLTNNIIDGILEEEKSSLSIHSGELEGTIQDKSHNNYNRHPKMLFLTNSGSEFVAGRLCPAYSCDIQKDGEKTPNMLLKECSLYRNLSQIFPSSFLDAFFDLEYFVDSESSKLNIPAHVMFSHSSSSSSPSFLPTLFFHAVHTHIHCLSTVFSQSASMSLAVMTPPAVSPVALFLFLSSLPSLLLHPLLWAEQVGGFQIPVNREAEPMFDDVGEKKEKEEEEDVNDDDLNEAEPGISEQFSQQHPATSSSASSSDSVISHFHPGVSSELISA</sequence>
<evidence type="ECO:0000313" key="3">
    <source>
        <dbReference type="Proteomes" id="UP001057375"/>
    </source>
</evidence>
<feature type="region of interest" description="Disordered" evidence="1">
    <location>
        <begin position="414"/>
        <end position="475"/>
    </location>
</feature>
<feature type="compositionally biased region" description="Polar residues" evidence="1">
    <location>
        <begin position="151"/>
        <end position="162"/>
    </location>
</feature>
<proteinExistence type="predicted"/>
<accession>A0ABQ5KLJ7</accession>
<feature type="region of interest" description="Disordered" evidence="1">
    <location>
        <begin position="142"/>
        <end position="162"/>
    </location>
</feature>
<feature type="compositionally biased region" description="Acidic residues" evidence="1">
    <location>
        <begin position="422"/>
        <end position="434"/>
    </location>
</feature>
<evidence type="ECO:0000313" key="2">
    <source>
        <dbReference type="EMBL" id="GKT33368.1"/>
    </source>
</evidence>
<reference evidence="2" key="1">
    <citation type="submission" date="2022-03" db="EMBL/GenBank/DDBJ databases">
        <title>Draft genome sequence of Aduncisulcus paluster, a free-living microaerophilic Fornicata.</title>
        <authorList>
            <person name="Yuyama I."/>
            <person name="Kume K."/>
            <person name="Tamura T."/>
            <person name="Inagaki Y."/>
            <person name="Hashimoto T."/>
        </authorList>
    </citation>
    <scope>NUCLEOTIDE SEQUENCE</scope>
    <source>
        <strain evidence="2">NY0171</strain>
    </source>
</reference>
<protein>
    <submittedName>
        <fullName evidence="2">Uncharacterized protein</fullName>
    </submittedName>
</protein>
<name>A0ABQ5KLJ7_9EUKA</name>
<feature type="non-terminal residue" evidence="2">
    <location>
        <position position="475"/>
    </location>
</feature>
<keyword evidence="3" id="KW-1185">Reference proteome</keyword>